<dbReference type="AlphaFoldDB" id="A0A382N6W4"/>
<proteinExistence type="predicted"/>
<gene>
    <name evidence="1" type="ORF">METZ01_LOCUS308791</name>
</gene>
<sequence length="75" mass="8208">MKGKLIIVGAILIGGGILLFPDTIEQIDIPSLAHAALDDAENLQNNPSVQDNFNNIIQVFYEKLDVLKSLFIDSL</sequence>
<protein>
    <submittedName>
        <fullName evidence="1">Uncharacterized protein</fullName>
    </submittedName>
</protein>
<name>A0A382N6W4_9ZZZZ</name>
<organism evidence="1">
    <name type="scientific">marine metagenome</name>
    <dbReference type="NCBI Taxonomy" id="408172"/>
    <lineage>
        <taxon>unclassified sequences</taxon>
        <taxon>metagenomes</taxon>
        <taxon>ecological metagenomes</taxon>
    </lineage>
</organism>
<evidence type="ECO:0000313" key="1">
    <source>
        <dbReference type="EMBL" id="SVC55937.1"/>
    </source>
</evidence>
<accession>A0A382N6W4</accession>
<dbReference type="EMBL" id="UINC01097869">
    <property type="protein sequence ID" value="SVC55937.1"/>
    <property type="molecule type" value="Genomic_DNA"/>
</dbReference>
<reference evidence="1" key="1">
    <citation type="submission" date="2018-05" db="EMBL/GenBank/DDBJ databases">
        <authorList>
            <person name="Lanie J.A."/>
            <person name="Ng W.-L."/>
            <person name="Kazmierczak K.M."/>
            <person name="Andrzejewski T.M."/>
            <person name="Davidsen T.M."/>
            <person name="Wayne K.J."/>
            <person name="Tettelin H."/>
            <person name="Glass J.I."/>
            <person name="Rusch D."/>
            <person name="Podicherti R."/>
            <person name="Tsui H.-C.T."/>
            <person name="Winkler M.E."/>
        </authorList>
    </citation>
    <scope>NUCLEOTIDE SEQUENCE</scope>
</reference>